<keyword evidence="1" id="KW-0813">Transport</keyword>
<dbReference type="InterPro" id="IPR051782">
    <property type="entry name" value="ABC_Transporter_VariousFunc"/>
</dbReference>
<dbReference type="GO" id="GO:0005524">
    <property type="term" value="F:ATP binding"/>
    <property type="evidence" value="ECO:0007669"/>
    <property type="project" value="UniProtKB-KW"/>
</dbReference>
<dbReference type="PROSITE" id="PS50893">
    <property type="entry name" value="ABC_TRANSPORTER_2"/>
    <property type="match status" value="1"/>
</dbReference>
<dbReference type="OrthoDB" id="9804819at2"/>
<evidence type="ECO:0000313" key="6">
    <source>
        <dbReference type="Proteomes" id="UP000253034"/>
    </source>
</evidence>
<keyword evidence="2" id="KW-0547">Nucleotide-binding</keyword>
<feature type="domain" description="ABC transporter" evidence="4">
    <location>
        <begin position="4"/>
        <end position="229"/>
    </location>
</feature>
<dbReference type="Proteomes" id="UP000253034">
    <property type="component" value="Unassembled WGS sequence"/>
</dbReference>
<dbReference type="InterPro" id="IPR027417">
    <property type="entry name" value="P-loop_NTPase"/>
</dbReference>
<keyword evidence="3 5" id="KW-0067">ATP-binding</keyword>
<dbReference type="Pfam" id="PF00005">
    <property type="entry name" value="ABC_tran"/>
    <property type="match status" value="1"/>
</dbReference>
<evidence type="ECO:0000256" key="2">
    <source>
        <dbReference type="ARBA" id="ARBA00022741"/>
    </source>
</evidence>
<keyword evidence="6" id="KW-1185">Reference proteome</keyword>
<dbReference type="AlphaFoldDB" id="A0A369AWP3"/>
<dbReference type="GO" id="GO:0016887">
    <property type="term" value="F:ATP hydrolysis activity"/>
    <property type="evidence" value="ECO:0007669"/>
    <property type="project" value="InterPro"/>
</dbReference>
<dbReference type="CDD" id="cd03230">
    <property type="entry name" value="ABC_DR_subfamily_A"/>
    <property type="match status" value="1"/>
</dbReference>
<dbReference type="InterPro" id="IPR003439">
    <property type="entry name" value="ABC_transporter-like_ATP-bd"/>
</dbReference>
<evidence type="ECO:0000259" key="4">
    <source>
        <dbReference type="PROSITE" id="PS50893"/>
    </source>
</evidence>
<dbReference type="SMART" id="SM00382">
    <property type="entry name" value="AAA"/>
    <property type="match status" value="1"/>
</dbReference>
<dbReference type="RefSeq" id="WP_114298572.1">
    <property type="nucleotide sequence ID" value="NZ_QPJT01000017.1"/>
</dbReference>
<dbReference type="PANTHER" id="PTHR42939">
    <property type="entry name" value="ABC TRANSPORTER ATP-BINDING PROTEIN ALBC-RELATED"/>
    <property type="match status" value="1"/>
</dbReference>
<dbReference type="EMBL" id="QPJT01000017">
    <property type="protein sequence ID" value="RCX13515.1"/>
    <property type="molecule type" value="Genomic_DNA"/>
</dbReference>
<evidence type="ECO:0000256" key="1">
    <source>
        <dbReference type="ARBA" id="ARBA00022448"/>
    </source>
</evidence>
<protein>
    <submittedName>
        <fullName evidence="5">ABC-2 type transport system ATP-binding protein</fullName>
    </submittedName>
</protein>
<gene>
    <name evidence="5" type="ORF">DFR58_11755</name>
</gene>
<dbReference type="Gene3D" id="3.40.50.300">
    <property type="entry name" value="P-loop containing nucleotide triphosphate hydrolases"/>
    <property type="match status" value="1"/>
</dbReference>
<dbReference type="InterPro" id="IPR003593">
    <property type="entry name" value="AAA+_ATPase"/>
</dbReference>
<reference evidence="5 6" key="1">
    <citation type="submission" date="2018-07" db="EMBL/GenBank/DDBJ databases">
        <title>Genomic Encyclopedia of Type Strains, Phase IV (KMG-IV): sequencing the most valuable type-strain genomes for metagenomic binning, comparative biology and taxonomic classification.</title>
        <authorList>
            <person name="Goeker M."/>
        </authorList>
    </citation>
    <scope>NUCLEOTIDE SEQUENCE [LARGE SCALE GENOMIC DNA]</scope>
    <source>
        <strain evidence="5 6">DSM 27016</strain>
    </source>
</reference>
<comment type="caution">
    <text evidence="5">The sequence shown here is derived from an EMBL/GenBank/DDBJ whole genome shotgun (WGS) entry which is preliminary data.</text>
</comment>
<dbReference type="PANTHER" id="PTHR42939:SF3">
    <property type="entry name" value="ABC TRANSPORTER ATP-BINDING COMPONENT"/>
    <property type="match status" value="1"/>
</dbReference>
<name>A0A369AWP3_9FIRM</name>
<evidence type="ECO:0000313" key="5">
    <source>
        <dbReference type="EMBL" id="RCX13515.1"/>
    </source>
</evidence>
<evidence type="ECO:0000256" key="3">
    <source>
        <dbReference type="ARBA" id="ARBA00022840"/>
    </source>
</evidence>
<dbReference type="SUPFAM" id="SSF52540">
    <property type="entry name" value="P-loop containing nucleoside triphosphate hydrolases"/>
    <property type="match status" value="1"/>
</dbReference>
<sequence length="238" mass="26911">MEAVSFVNITKKYKDFKLDNITFSLDEGRIMGLIGPNGAGKTTIIKMLMGLNFQDSGVIKVFNKEIRANEIFIKKRIGYIPDENILPDYITPKTGEKMMRSFYNTWDNSMYKALIQKYELPNEKSVKNYSRGMKVKLMIALTLAHCPGLVIMDESTSGLDPLVRREVLDDIFSFSRNSGVSFLLSSHITSDIEHIADDITVLKSGKMICISSKNGIMGLEKYKKILFDDIVIDLLKEG</sequence>
<organism evidence="5 6">
    <name type="scientific">Anaerobacterium chartisolvens</name>
    <dbReference type="NCBI Taxonomy" id="1297424"/>
    <lineage>
        <taxon>Bacteria</taxon>
        <taxon>Bacillati</taxon>
        <taxon>Bacillota</taxon>
        <taxon>Clostridia</taxon>
        <taxon>Eubacteriales</taxon>
        <taxon>Oscillospiraceae</taxon>
        <taxon>Anaerobacterium</taxon>
    </lineage>
</organism>
<proteinExistence type="predicted"/>
<accession>A0A369AWP3</accession>